<evidence type="ECO:0000256" key="1">
    <source>
        <dbReference type="ARBA" id="ARBA00004651"/>
    </source>
</evidence>
<keyword evidence="6 7" id="KW-0472">Membrane</keyword>
<keyword evidence="4 7" id="KW-0812">Transmembrane</keyword>
<gene>
    <name evidence="8" type="ORF">DFR56_102340</name>
</gene>
<dbReference type="AlphaFoldDB" id="A0A2V3W605"/>
<dbReference type="GO" id="GO:0005886">
    <property type="term" value="C:plasma membrane"/>
    <property type="evidence" value="ECO:0007669"/>
    <property type="project" value="UniProtKB-SubCell"/>
</dbReference>
<evidence type="ECO:0000313" key="9">
    <source>
        <dbReference type="Proteomes" id="UP000247978"/>
    </source>
</evidence>
<evidence type="ECO:0000256" key="4">
    <source>
        <dbReference type="ARBA" id="ARBA00022692"/>
    </source>
</evidence>
<evidence type="ECO:0000256" key="7">
    <source>
        <dbReference type="SAM" id="Phobius"/>
    </source>
</evidence>
<evidence type="ECO:0000256" key="5">
    <source>
        <dbReference type="ARBA" id="ARBA00022989"/>
    </source>
</evidence>
<feature type="transmembrane region" description="Helical" evidence="7">
    <location>
        <begin position="124"/>
        <end position="142"/>
    </location>
</feature>
<feature type="transmembrane region" description="Helical" evidence="7">
    <location>
        <begin position="36"/>
        <end position="58"/>
    </location>
</feature>
<feature type="transmembrane region" description="Helical" evidence="7">
    <location>
        <begin position="214"/>
        <end position="235"/>
    </location>
</feature>
<feature type="transmembrane region" description="Helical" evidence="7">
    <location>
        <begin position="313"/>
        <end position="333"/>
    </location>
</feature>
<dbReference type="InterPro" id="IPR018383">
    <property type="entry name" value="UPF0324_pro"/>
</dbReference>
<reference evidence="8 9" key="1">
    <citation type="submission" date="2018-05" db="EMBL/GenBank/DDBJ databases">
        <title>Genomic Encyclopedia of Type Strains, Phase IV (KMG-IV): sequencing the most valuable type-strain genomes for metagenomic binning, comparative biology and taxonomic classification.</title>
        <authorList>
            <person name="Goeker M."/>
        </authorList>
    </citation>
    <scope>NUCLEOTIDE SEQUENCE [LARGE SCALE GENOMIC DNA]</scope>
    <source>
        <strain evidence="8 9">DSM 28556</strain>
    </source>
</reference>
<proteinExistence type="inferred from homology"/>
<evidence type="ECO:0000256" key="2">
    <source>
        <dbReference type="ARBA" id="ARBA00007977"/>
    </source>
</evidence>
<comment type="similarity">
    <text evidence="2">Belongs to the UPF0324 family.</text>
</comment>
<dbReference type="Proteomes" id="UP000247978">
    <property type="component" value="Unassembled WGS sequence"/>
</dbReference>
<keyword evidence="5 7" id="KW-1133">Transmembrane helix</keyword>
<organism evidence="8 9">
    <name type="scientific">Pseudogracilibacillus auburnensis</name>
    <dbReference type="NCBI Taxonomy" id="1494959"/>
    <lineage>
        <taxon>Bacteria</taxon>
        <taxon>Bacillati</taxon>
        <taxon>Bacillota</taxon>
        <taxon>Bacilli</taxon>
        <taxon>Bacillales</taxon>
        <taxon>Bacillaceae</taxon>
        <taxon>Pseudogracilibacillus</taxon>
    </lineage>
</organism>
<keyword evidence="9" id="KW-1185">Reference proteome</keyword>
<dbReference type="EMBL" id="QJJQ01000002">
    <property type="protein sequence ID" value="PXW89562.1"/>
    <property type="molecule type" value="Genomic_DNA"/>
</dbReference>
<dbReference type="PANTHER" id="PTHR30106">
    <property type="entry name" value="INNER MEMBRANE PROTEIN YEIH-RELATED"/>
    <property type="match status" value="1"/>
</dbReference>
<name>A0A2V3W605_9BACI</name>
<feature type="transmembrane region" description="Helical" evidence="7">
    <location>
        <begin position="70"/>
        <end position="88"/>
    </location>
</feature>
<comment type="subcellular location">
    <subcellularLocation>
        <location evidence="1">Cell membrane</location>
        <topology evidence="1">Multi-pass membrane protein</topology>
    </subcellularLocation>
</comment>
<protein>
    <submittedName>
        <fullName evidence="8">Putative integral membrane protein (TIGR00698 family)</fullName>
    </submittedName>
</protein>
<feature type="transmembrane region" description="Helical" evidence="7">
    <location>
        <begin position="279"/>
        <end position="301"/>
    </location>
</feature>
<sequence length="334" mass="36318">MIKDLHWNKVILGIGFTFFIALLGYVLAIVPGFNRVGPLACAIILAVIYRQIFGYPTFLKAGIDITAKYILRLAIILYGLKLNINVIFEDGLGLLVKSIIAIIFAIFLMIYLAKWLKAEEEISLLLGIGTGICGAAAIAATAPILKAKEEDTAISIAIIALIGTVFSICYTLVMPILPISSIDFGIWSGLSLHELAHVALAAEPAGENELAIALLAKLTRVFLLVPVCFILIMWLKRKKNGNEGASITFPYFLLGFIMMSLFGSYVLNKFIFISDPIQLWISNGTTFLLTSAMVGLGLNVSLSSIRTKALKPLLAMIITSVVLSIVMFLLTVVF</sequence>
<dbReference type="OrthoDB" id="9811391at2"/>
<evidence type="ECO:0000313" key="8">
    <source>
        <dbReference type="EMBL" id="PXW89562.1"/>
    </source>
</evidence>
<dbReference type="PANTHER" id="PTHR30106:SF2">
    <property type="entry name" value="UPF0324 INNER MEMBRANE PROTEIN YEIH"/>
    <property type="match status" value="1"/>
</dbReference>
<feature type="transmembrane region" description="Helical" evidence="7">
    <location>
        <begin position="94"/>
        <end position="112"/>
    </location>
</feature>
<feature type="transmembrane region" description="Helical" evidence="7">
    <location>
        <begin position="154"/>
        <end position="177"/>
    </location>
</feature>
<dbReference type="RefSeq" id="WP_110394270.1">
    <property type="nucleotide sequence ID" value="NZ_JADIJL010000001.1"/>
</dbReference>
<evidence type="ECO:0000256" key="3">
    <source>
        <dbReference type="ARBA" id="ARBA00022475"/>
    </source>
</evidence>
<feature type="transmembrane region" description="Helical" evidence="7">
    <location>
        <begin position="12"/>
        <end position="30"/>
    </location>
</feature>
<feature type="transmembrane region" description="Helical" evidence="7">
    <location>
        <begin position="247"/>
        <end position="267"/>
    </location>
</feature>
<keyword evidence="3" id="KW-1003">Cell membrane</keyword>
<dbReference type="Pfam" id="PF03601">
    <property type="entry name" value="Cons_hypoth698"/>
    <property type="match status" value="1"/>
</dbReference>
<evidence type="ECO:0000256" key="6">
    <source>
        <dbReference type="ARBA" id="ARBA00023136"/>
    </source>
</evidence>
<comment type="caution">
    <text evidence="8">The sequence shown here is derived from an EMBL/GenBank/DDBJ whole genome shotgun (WGS) entry which is preliminary data.</text>
</comment>
<accession>A0A2V3W605</accession>